<feature type="transmembrane region" description="Helical" evidence="1">
    <location>
        <begin position="169"/>
        <end position="189"/>
    </location>
</feature>
<comment type="caution">
    <text evidence="2">The sequence shown here is derived from an EMBL/GenBank/DDBJ whole genome shotgun (WGS) entry which is preliminary data.</text>
</comment>
<accession>A0ABR7E9S2</accession>
<dbReference type="EMBL" id="JACOOI010000062">
    <property type="protein sequence ID" value="MBC5646517.1"/>
    <property type="molecule type" value="Genomic_DNA"/>
</dbReference>
<evidence type="ECO:0000313" key="3">
    <source>
        <dbReference type="Proteomes" id="UP000644010"/>
    </source>
</evidence>
<name>A0ABR7E9S2_9BACT</name>
<organism evidence="2 3">
    <name type="scientific">Parabacteroides segnis</name>
    <dbReference type="NCBI Taxonomy" id="2763058"/>
    <lineage>
        <taxon>Bacteria</taxon>
        <taxon>Pseudomonadati</taxon>
        <taxon>Bacteroidota</taxon>
        <taxon>Bacteroidia</taxon>
        <taxon>Bacteroidales</taxon>
        <taxon>Tannerellaceae</taxon>
        <taxon>Parabacteroides</taxon>
    </lineage>
</organism>
<protein>
    <submittedName>
        <fullName evidence="2">EpsG family protein</fullName>
    </submittedName>
</protein>
<evidence type="ECO:0000313" key="2">
    <source>
        <dbReference type="EMBL" id="MBC5646517.1"/>
    </source>
</evidence>
<proteinExistence type="predicted"/>
<feature type="transmembrane region" description="Helical" evidence="1">
    <location>
        <begin position="303"/>
        <end position="323"/>
    </location>
</feature>
<evidence type="ECO:0000256" key="1">
    <source>
        <dbReference type="SAM" id="Phobius"/>
    </source>
</evidence>
<feature type="transmembrane region" description="Helical" evidence="1">
    <location>
        <begin position="274"/>
        <end position="294"/>
    </location>
</feature>
<dbReference type="RefSeq" id="WP_186961963.1">
    <property type="nucleotide sequence ID" value="NZ_JACOOI010000062.1"/>
</dbReference>
<feature type="transmembrane region" description="Helical" evidence="1">
    <location>
        <begin position="129"/>
        <end position="157"/>
    </location>
</feature>
<keyword evidence="3" id="KW-1185">Reference proteome</keyword>
<feature type="transmembrane region" description="Helical" evidence="1">
    <location>
        <begin position="219"/>
        <end position="236"/>
    </location>
</feature>
<feature type="transmembrane region" description="Helical" evidence="1">
    <location>
        <begin position="62"/>
        <end position="80"/>
    </location>
</feature>
<sequence length="355" mass="42344">MIPVLLFSIVFGMRYGVGIDFYAYLEMFEYGNTPYINVISESFEPAFVFLIHFCHYFNLGSFGYFFILAFIQIFFLYVSFRKHKYVLSFLPIVLIFTGIAMTGFMNSIRQTIAFCIFVFSIHYISNKKLIYYCVLILLASLFHRSALILFPLYFIWCNKDQWFRNVNRQVVLVLVSFVAANMVSLQQIVEYFDLLIDWLGYSRYLDNHGDKMYNNSTLSLGYILILFLYLLIVVNSKRMKLMFADKTFNIMYDLFLIGVLCEFFFHSSQMMMRITYYFNGFKLVLMSYALFYFYKQRFCNTICLARFVVVSLVFLLFFIRIILFSETNTTQYVFNFQKEWHTVKKAQHSNMILTL</sequence>
<keyword evidence="1" id="KW-0472">Membrane</keyword>
<gene>
    <name evidence="2" type="ORF">H8S77_27005</name>
</gene>
<keyword evidence="1" id="KW-1133">Transmembrane helix</keyword>
<dbReference type="InterPro" id="IPR049458">
    <property type="entry name" value="EpsG-like"/>
</dbReference>
<dbReference type="Pfam" id="PF14897">
    <property type="entry name" value="EpsG"/>
    <property type="match status" value="1"/>
</dbReference>
<reference evidence="2 3" key="1">
    <citation type="submission" date="2020-08" db="EMBL/GenBank/DDBJ databases">
        <title>Genome public.</title>
        <authorList>
            <person name="Liu C."/>
            <person name="Sun Q."/>
        </authorList>
    </citation>
    <scope>NUCLEOTIDE SEQUENCE [LARGE SCALE GENOMIC DNA]</scope>
    <source>
        <strain evidence="2 3">BX2</strain>
    </source>
</reference>
<keyword evidence="1" id="KW-0812">Transmembrane</keyword>
<feature type="transmembrane region" description="Helical" evidence="1">
    <location>
        <begin position="92"/>
        <end position="123"/>
    </location>
</feature>
<dbReference type="Proteomes" id="UP000644010">
    <property type="component" value="Unassembled WGS sequence"/>
</dbReference>
<feature type="transmembrane region" description="Helical" evidence="1">
    <location>
        <begin position="248"/>
        <end position="268"/>
    </location>
</feature>